<evidence type="ECO:0000313" key="2">
    <source>
        <dbReference type="EMBL" id="OGN12876.1"/>
    </source>
</evidence>
<sequence>MFCNTDEVFFDLLQHLRFRRNHLKQRFKLLTDSLGWITFVPNLALAVWTTVIRIASRPSSGKASRHISLTGITTHDTTEWKLWPAFLMGNGMVAAGDELLDSGEFFPRNHWDMLPFIFRTGPWIDEDSTVVFILKEMVQRLSTHRLCFSCGDAPGSHQSAHFRFGITPRGKFSPSLL</sequence>
<dbReference type="Proteomes" id="UP000178197">
    <property type="component" value="Unassembled WGS sequence"/>
</dbReference>
<evidence type="ECO:0000256" key="1">
    <source>
        <dbReference type="SAM" id="Phobius"/>
    </source>
</evidence>
<dbReference type="EMBL" id="MGJT01000011">
    <property type="protein sequence ID" value="OGN12876.1"/>
    <property type="molecule type" value="Genomic_DNA"/>
</dbReference>
<keyword evidence="1" id="KW-0472">Membrane</keyword>
<name>A0A1F8FKC6_9BACT</name>
<accession>A0A1F8FKC6</accession>
<protein>
    <submittedName>
        <fullName evidence="2">Uncharacterized protein</fullName>
    </submittedName>
</protein>
<proteinExistence type="predicted"/>
<keyword evidence="1" id="KW-1133">Transmembrane helix</keyword>
<organism evidence="2 3">
    <name type="scientific">Candidatus Yanofskybacteria bacterium RIFCSPHIGHO2_02_FULL_43_15c</name>
    <dbReference type="NCBI Taxonomy" id="1802679"/>
    <lineage>
        <taxon>Bacteria</taxon>
        <taxon>Candidatus Yanofskyibacteriota</taxon>
    </lineage>
</organism>
<comment type="caution">
    <text evidence="2">The sequence shown here is derived from an EMBL/GenBank/DDBJ whole genome shotgun (WGS) entry which is preliminary data.</text>
</comment>
<reference evidence="2 3" key="1">
    <citation type="journal article" date="2016" name="Nat. Commun.">
        <title>Thousands of microbial genomes shed light on interconnected biogeochemical processes in an aquifer system.</title>
        <authorList>
            <person name="Anantharaman K."/>
            <person name="Brown C.T."/>
            <person name="Hug L.A."/>
            <person name="Sharon I."/>
            <person name="Castelle C.J."/>
            <person name="Probst A.J."/>
            <person name="Thomas B.C."/>
            <person name="Singh A."/>
            <person name="Wilkins M.J."/>
            <person name="Karaoz U."/>
            <person name="Brodie E.L."/>
            <person name="Williams K.H."/>
            <person name="Hubbard S.S."/>
            <person name="Banfield J.F."/>
        </authorList>
    </citation>
    <scope>NUCLEOTIDE SEQUENCE [LARGE SCALE GENOMIC DNA]</scope>
</reference>
<gene>
    <name evidence="2" type="ORF">A3C71_01110</name>
</gene>
<evidence type="ECO:0000313" key="3">
    <source>
        <dbReference type="Proteomes" id="UP000178197"/>
    </source>
</evidence>
<keyword evidence="1" id="KW-0812">Transmembrane</keyword>
<feature type="transmembrane region" description="Helical" evidence="1">
    <location>
        <begin position="34"/>
        <end position="55"/>
    </location>
</feature>
<dbReference type="AlphaFoldDB" id="A0A1F8FKC6"/>